<reference evidence="6 7" key="1">
    <citation type="journal article" date="2014" name="Nat. Commun.">
        <title>Molecular traces of alternative social organization in a termite genome.</title>
        <authorList>
            <person name="Terrapon N."/>
            <person name="Li C."/>
            <person name="Robertson H.M."/>
            <person name="Ji L."/>
            <person name="Meng X."/>
            <person name="Booth W."/>
            <person name="Chen Z."/>
            <person name="Childers C.P."/>
            <person name="Glastad K.M."/>
            <person name="Gokhale K."/>
            <person name="Gowin J."/>
            <person name="Gronenberg W."/>
            <person name="Hermansen R.A."/>
            <person name="Hu H."/>
            <person name="Hunt B.G."/>
            <person name="Huylmans A.K."/>
            <person name="Khalil S.M."/>
            <person name="Mitchell R.D."/>
            <person name="Munoz-Torres M.C."/>
            <person name="Mustard J.A."/>
            <person name="Pan H."/>
            <person name="Reese J.T."/>
            <person name="Scharf M.E."/>
            <person name="Sun F."/>
            <person name="Vogel H."/>
            <person name="Xiao J."/>
            <person name="Yang W."/>
            <person name="Yang Z."/>
            <person name="Yang Z."/>
            <person name="Zhou J."/>
            <person name="Zhu J."/>
            <person name="Brent C.S."/>
            <person name="Elsik C.G."/>
            <person name="Goodisman M.A."/>
            <person name="Liberles D.A."/>
            <person name="Roe R.M."/>
            <person name="Vargo E.L."/>
            <person name="Vilcinskas A."/>
            <person name="Wang J."/>
            <person name="Bornberg-Bauer E."/>
            <person name="Korb J."/>
            <person name="Zhang G."/>
            <person name="Liebig J."/>
        </authorList>
    </citation>
    <scope>NUCLEOTIDE SEQUENCE [LARGE SCALE GENOMIC DNA]</scope>
    <source>
        <tissue evidence="6">Whole organism</tissue>
    </source>
</reference>
<dbReference type="InterPro" id="IPR051826">
    <property type="entry name" value="E3_ubiquitin-ligase_domain"/>
</dbReference>
<dbReference type="AlphaFoldDB" id="A0A067QS87"/>
<gene>
    <name evidence="6" type="ORF">L798_13515</name>
</gene>
<evidence type="ECO:0000313" key="7">
    <source>
        <dbReference type="Proteomes" id="UP000027135"/>
    </source>
</evidence>
<evidence type="ECO:0000256" key="3">
    <source>
        <dbReference type="PROSITE-ProRule" id="PRU00175"/>
    </source>
</evidence>
<evidence type="ECO:0000256" key="1">
    <source>
        <dbReference type="ARBA" id="ARBA00022771"/>
    </source>
</evidence>
<evidence type="ECO:0000256" key="2">
    <source>
        <dbReference type="ARBA" id="ARBA00022833"/>
    </source>
</evidence>
<keyword evidence="2" id="KW-0862">Zinc</keyword>
<dbReference type="STRING" id="136037.A0A067QS87"/>
<feature type="domain" description="RING-type" evidence="5">
    <location>
        <begin position="58"/>
        <end position="98"/>
    </location>
</feature>
<dbReference type="Gene3D" id="3.30.40.10">
    <property type="entry name" value="Zinc/RING finger domain, C3HC4 (zinc finger)"/>
    <property type="match status" value="1"/>
</dbReference>
<keyword evidence="7" id="KW-1185">Reference proteome</keyword>
<dbReference type="InParanoid" id="A0A067QS87"/>
<name>A0A067QS87_ZOONE</name>
<evidence type="ECO:0000259" key="5">
    <source>
        <dbReference type="PROSITE" id="PS50089"/>
    </source>
</evidence>
<dbReference type="GO" id="GO:0008270">
    <property type="term" value="F:zinc ion binding"/>
    <property type="evidence" value="ECO:0007669"/>
    <property type="project" value="UniProtKB-KW"/>
</dbReference>
<accession>A0A067QS87</accession>
<dbReference type="SUPFAM" id="SSF57850">
    <property type="entry name" value="RING/U-box"/>
    <property type="match status" value="1"/>
</dbReference>
<sequence>MEPTEKEQSGSGISFATAGVFAVIGAAVGAVGYHLLKKEPMEQAHYSRPGKVFSNGTCPICLSDMEELIVLPCGHQYHCACVRKMKASGVELKCPTCRKDFKL</sequence>
<dbReference type="InterPro" id="IPR001841">
    <property type="entry name" value="Znf_RING"/>
</dbReference>
<dbReference type="EMBL" id="KK853018">
    <property type="protein sequence ID" value="KDR12462.1"/>
    <property type="molecule type" value="Genomic_DNA"/>
</dbReference>
<keyword evidence="4" id="KW-0472">Membrane</keyword>
<dbReference type="GO" id="GO:0006511">
    <property type="term" value="P:ubiquitin-dependent protein catabolic process"/>
    <property type="evidence" value="ECO:0007669"/>
    <property type="project" value="TreeGrafter"/>
</dbReference>
<dbReference type="InterPro" id="IPR013083">
    <property type="entry name" value="Znf_RING/FYVE/PHD"/>
</dbReference>
<dbReference type="Proteomes" id="UP000027135">
    <property type="component" value="Unassembled WGS sequence"/>
</dbReference>
<keyword evidence="4" id="KW-1133">Transmembrane helix</keyword>
<keyword evidence="4" id="KW-0812">Transmembrane</keyword>
<dbReference type="SMART" id="SM00184">
    <property type="entry name" value="RING"/>
    <property type="match status" value="1"/>
</dbReference>
<evidence type="ECO:0000256" key="4">
    <source>
        <dbReference type="SAM" id="Phobius"/>
    </source>
</evidence>
<dbReference type="GO" id="GO:0061630">
    <property type="term" value="F:ubiquitin protein ligase activity"/>
    <property type="evidence" value="ECO:0007669"/>
    <property type="project" value="TreeGrafter"/>
</dbReference>
<dbReference type="PROSITE" id="PS50089">
    <property type="entry name" value="ZF_RING_2"/>
    <property type="match status" value="1"/>
</dbReference>
<dbReference type="PANTHER" id="PTHR22765">
    <property type="entry name" value="RING FINGER AND PROTEASE ASSOCIATED DOMAIN-CONTAINING"/>
    <property type="match status" value="1"/>
</dbReference>
<keyword evidence="1 3" id="KW-0863">Zinc-finger</keyword>
<organism evidence="6 7">
    <name type="scientific">Zootermopsis nevadensis</name>
    <name type="common">Dampwood termite</name>
    <dbReference type="NCBI Taxonomy" id="136037"/>
    <lineage>
        <taxon>Eukaryota</taxon>
        <taxon>Metazoa</taxon>
        <taxon>Ecdysozoa</taxon>
        <taxon>Arthropoda</taxon>
        <taxon>Hexapoda</taxon>
        <taxon>Insecta</taxon>
        <taxon>Pterygota</taxon>
        <taxon>Neoptera</taxon>
        <taxon>Polyneoptera</taxon>
        <taxon>Dictyoptera</taxon>
        <taxon>Blattodea</taxon>
        <taxon>Blattoidea</taxon>
        <taxon>Termitoidae</taxon>
        <taxon>Termopsidae</taxon>
        <taxon>Zootermopsis</taxon>
    </lineage>
</organism>
<proteinExistence type="predicted"/>
<evidence type="ECO:0000313" key="6">
    <source>
        <dbReference type="EMBL" id="KDR12462.1"/>
    </source>
</evidence>
<dbReference type="OrthoDB" id="8062037at2759"/>
<feature type="transmembrane region" description="Helical" evidence="4">
    <location>
        <begin position="12"/>
        <end position="36"/>
    </location>
</feature>
<protein>
    <recommendedName>
        <fullName evidence="5">RING-type domain-containing protein</fullName>
    </recommendedName>
</protein>
<keyword evidence="1 3" id="KW-0479">Metal-binding</keyword>
<dbReference type="Pfam" id="PF13639">
    <property type="entry name" value="zf-RING_2"/>
    <property type="match status" value="1"/>
</dbReference>